<dbReference type="InterPro" id="IPR017853">
    <property type="entry name" value="GH"/>
</dbReference>
<feature type="active site" description="Proton donor" evidence="6">
    <location>
        <position position="302"/>
    </location>
</feature>
<comment type="catalytic activity">
    <reaction evidence="1">
        <text>Hydrolysis of terminal non-reducing N-acetyl-D-hexosamine residues in N-acetyl-beta-D-hexosaminides.</text>
        <dbReference type="EC" id="3.2.1.52"/>
    </reaction>
</comment>
<dbReference type="GO" id="GO:0030203">
    <property type="term" value="P:glycosaminoglycan metabolic process"/>
    <property type="evidence" value="ECO:0007669"/>
    <property type="project" value="TreeGrafter"/>
</dbReference>
<dbReference type="OrthoDB" id="9763537at2"/>
<keyword evidence="4 9" id="KW-0378">Hydrolase</keyword>
<dbReference type="EC" id="3.2.1.52" evidence="3"/>
<dbReference type="AlphaFoldDB" id="F8A6N2"/>
<dbReference type="EMBL" id="CP002665">
    <property type="protein sequence ID" value="AEI11092.1"/>
    <property type="molecule type" value="Genomic_DNA"/>
</dbReference>
<organism evidence="9 10">
    <name type="scientific">Cellulomonas gilvus (strain ATCC 13127 / NRRL B-14078)</name>
    <name type="common">Cellvibrio gilvus</name>
    <dbReference type="NCBI Taxonomy" id="593907"/>
    <lineage>
        <taxon>Bacteria</taxon>
        <taxon>Bacillati</taxon>
        <taxon>Actinomycetota</taxon>
        <taxon>Actinomycetes</taxon>
        <taxon>Micrococcales</taxon>
        <taxon>Cellulomonadaceae</taxon>
        <taxon>Cellulomonas</taxon>
    </lineage>
</organism>
<feature type="domain" description="Glycoside hydrolase family 20 catalytic" evidence="7">
    <location>
        <begin position="139"/>
        <end position="306"/>
    </location>
</feature>
<evidence type="ECO:0000259" key="8">
    <source>
        <dbReference type="Pfam" id="PF02838"/>
    </source>
</evidence>
<evidence type="ECO:0000256" key="2">
    <source>
        <dbReference type="ARBA" id="ARBA00006285"/>
    </source>
</evidence>
<dbReference type="InterPro" id="IPR025705">
    <property type="entry name" value="Beta_hexosaminidase_sua/sub"/>
</dbReference>
<dbReference type="Gene3D" id="3.30.379.10">
    <property type="entry name" value="Chitobiase/beta-hexosaminidase domain 2-like"/>
    <property type="match status" value="1"/>
</dbReference>
<keyword evidence="5 9" id="KW-0326">Glycosidase</keyword>
<dbReference type="InterPro" id="IPR029018">
    <property type="entry name" value="Hex-like_dom2"/>
</dbReference>
<dbReference type="GO" id="GO:0004563">
    <property type="term" value="F:beta-N-acetylhexosaminidase activity"/>
    <property type="evidence" value="ECO:0007669"/>
    <property type="project" value="UniProtKB-EC"/>
</dbReference>
<accession>F8A6N2</accession>
<evidence type="ECO:0000313" key="10">
    <source>
        <dbReference type="Proteomes" id="UP000000485"/>
    </source>
</evidence>
<protein>
    <recommendedName>
        <fullName evidence="3">beta-N-acetylhexosaminidase</fullName>
        <ecNumber evidence="3">3.2.1.52</ecNumber>
    </recommendedName>
</protein>
<feature type="domain" description="Beta-hexosaminidase bacterial type N-terminal" evidence="8">
    <location>
        <begin position="5"/>
        <end position="136"/>
    </location>
</feature>
<dbReference type="Pfam" id="PF00728">
    <property type="entry name" value="Glyco_hydro_20"/>
    <property type="match status" value="2"/>
</dbReference>
<dbReference type="Proteomes" id="UP000000485">
    <property type="component" value="Chromosome"/>
</dbReference>
<dbReference type="Pfam" id="PF02838">
    <property type="entry name" value="Glyco_hydro_20b"/>
    <property type="match status" value="1"/>
</dbReference>
<dbReference type="PRINTS" id="PR00738">
    <property type="entry name" value="GLHYDRLASE20"/>
</dbReference>
<dbReference type="Gene3D" id="3.20.20.80">
    <property type="entry name" value="Glycosidases"/>
    <property type="match status" value="1"/>
</dbReference>
<name>F8A6N2_CELGA</name>
<comment type="similarity">
    <text evidence="2">Belongs to the glycosyl hydrolase 20 family.</text>
</comment>
<feature type="domain" description="Glycoside hydrolase family 20 catalytic" evidence="7">
    <location>
        <begin position="319"/>
        <end position="454"/>
    </location>
</feature>
<dbReference type="eggNOG" id="COG3525">
    <property type="taxonomic scope" value="Bacteria"/>
</dbReference>
<dbReference type="SUPFAM" id="SSF55545">
    <property type="entry name" value="beta-N-acetylhexosaminidase-like domain"/>
    <property type="match status" value="1"/>
</dbReference>
<dbReference type="RefSeq" id="WP_013882615.1">
    <property type="nucleotide sequence ID" value="NC_015671.1"/>
</dbReference>
<dbReference type="SUPFAM" id="SSF51445">
    <property type="entry name" value="(Trans)glycosidases"/>
    <property type="match status" value="1"/>
</dbReference>
<dbReference type="InterPro" id="IPR015882">
    <property type="entry name" value="HEX_bac_N"/>
</dbReference>
<gene>
    <name evidence="9" type="ordered locus">Celgi_0572</name>
</gene>
<evidence type="ECO:0000256" key="4">
    <source>
        <dbReference type="ARBA" id="ARBA00022801"/>
    </source>
</evidence>
<dbReference type="KEGG" id="cga:Celgi_0572"/>
<evidence type="ECO:0000313" key="9">
    <source>
        <dbReference type="EMBL" id="AEI11092.1"/>
    </source>
</evidence>
<dbReference type="InterPro" id="IPR015883">
    <property type="entry name" value="Glyco_hydro_20_cat"/>
</dbReference>
<dbReference type="GO" id="GO:0005975">
    <property type="term" value="P:carbohydrate metabolic process"/>
    <property type="evidence" value="ECO:0007669"/>
    <property type="project" value="InterPro"/>
</dbReference>
<evidence type="ECO:0000256" key="5">
    <source>
        <dbReference type="ARBA" id="ARBA00023295"/>
    </source>
</evidence>
<evidence type="ECO:0000259" key="7">
    <source>
        <dbReference type="Pfam" id="PF00728"/>
    </source>
</evidence>
<evidence type="ECO:0000256" key="6">
    <source>
        <dbReference type="PIRSR" id="PIRSR625705-1"/>
    </source>
</evidence>
<dbReference type="STRING" id="593907.Celgi_0572"/>
<evidence type="ECO:0000256" key="3">
    <source>
        <dbReference type="ARBA" id="ARBA00012663"/>
    </source>
</evidence>
<sequence>MTDLGLVPRPVSIRQTDGAFTVGQATTVVVDPRPDLIATGVLAADLLGRVTGRLVEVRYSDEDTEPRDVVRLRLAGDDDELLPGDEAYRLDVARTRVDLLARSTAGLIHAVVTLRQLMTEAADGSWSAPCVHVDDAPRFAWRGLSVDVARHFLGLDALKVVVGLMAHYKLNVLHLHLTDDQGWRLHVPSRPHLARTSSGTAVGGGPGGHYSPSDYADLVHYAAARGIVVVPEIDVPGHVNAATHAYGELNPDGVPTPEYTGIEVGFSRLHADLPATAPFLQAVFTDVAAMTPGEYVHIGGDEVLTMAHDEYATLVGLAAGAVRAAGKKVVGWQEIATVPLEPGTVVQYWDTRADPAPFVAAARAGALLLMSPGSKAYLDMKYDEHTELGLEWAGHIDLRDAYDWEPTTLIEGVPPEAVLGVEAAVWTETIRDLDELTSMLLPRLAAVAEVAWTPPEVRDWADFRERVAAHGPFWDRVGFRWHATRQVDWPGSVRSRS</sequence>
<evidence type="ECO:0000256" key="1">
    <source>
        <dbReference type="ARBA" id="ARBA00001231"/>
    </source>
</evidence>
<reference evidence="10" key="1">
    <citation type="submission" date="2011-04" db="EMBL/GenBank/DDBJ databases">
        <title>Complete sequence of Cellvibrio gilvus ATCC 13127.</title>
        <authorList>
            <person name="Lucas S."/>
            <person name="Han J."/>
            <person name="Lapidus A."/>
            <person name="Cheng J.-F."/>
            <person name="Goodwin L."/>
            <person name="Pitluck S."/>
            <person name="Peters L."/>
            <person name="Munk A."/>
            <person name="Detter J.C."/>
            <person name="Han C."/>
            <person name="Tapia R."/>
            <person name="Land M."/>
            <person name="Hauser L."/>
            <person name="Kyrpides N."/>
            <person name="Ivanova N."/>
            <person name="Ovchinnikova G."/>
            <person name="Pagani I."/>
            <person name="Mead D."/>
            <person name="Brumm P."/>
            <person name="Woyke T."/>
        </authorList>
    </citation>
    <scope>NUCLEOTIDE SEQUENCE [LARGE SCALE GENOMIC DNA]</scope>
    <source>
        <strain evidence="10">ATCC 13127 / NRRL B-14078</strain>
    </source>
</reference>
<dbReference type="CDD" id="cd06568">
    <property type="entry name" value="GH20_SpHex_like"/>
    <property type="match status" value="1"/>
</dbReference>
<keyword evidence="10" id="KW-1185">Reference proteome</keyword>
<dbReference type="HOGENOM" id="CLU_007082_5_1_11"/>
<dbReference type="PANTHER" id="PTHR22600">
    <property type="entry name" value="BETA-HEXOSAMINIDASE"/>
    <property type="match status" value="1"/>
</dbReference>
<proteinExistence type="inferred from homology"/>
<dbReference type="GO" id="GO:0016020">
    <property type="term" value="C:membrane"/>
    <property type="evidence" value="ECO:0007669"/>
    <property type="project" value="TreeGrafter"/>
</dbReference>
<dbReference type="PANTHER" id="PTHR22600:SF57">
    <property type="entry name" value="BETA-N-ACETYLHEXOSAMINIDASE"/>
    <property type="match status" value="1"/>
</dbReference>